<dbReference type="EMBL" id="CP163429">
    <property type="protein sequence ID" value="XDP92672.1"/>
    <property type="molecule type" value="Genomic_DNA"/>
</dbReference>
<dbReference type="InterPro" id="IPR016181">
    <property type="entry name" value="Acyl_CoA_acyltransferase"/>
</dbReference>
<accession>A0AB39LID0</accession>
<feature type="domain" description="N-acetyltransferase" evidence="1">
    <location>
        <begin position="128"/>
        <end position="268"/>
    </location>
</feature>
<evidence type="ECO:0000259" key="1">
    <source>
        <dbReference type="PROSITE" id="PS51186"/>
    </source>
</evidence>
<keyword evidence="2" id="KW-0012">Acyltransferase</keyword>
<proteinExistence type="predicted"/>
<sequence>MPPTTAPAAALFALYDREVRLGACPEGPEDVVERVGRVVRRTAPAHGWNGVVWSGFTSADEADTAIADQIAHYTSRGLSFEWKLYAHDAPADLGRRLVAAGFTPEPDETLMVTEIDEAALTTTVPDGVRLVPVTDPTGVDQVAEVHERAFGDDASGLRRLLLDALTTAPDTVVAVVALAGDVPVSAARMELTPGASFAGLWGGGTVPEWRGRGVYRSLIAHRARIAAARGYRRLHVDASPRSRPILRRLGFTELTVTTPYVYEAARAR</sequence>
<dbReference type="RefSeq" id="WP_369154634.1">
    <property type="nucleotide sequence ID" value="NZ_CP163429.1"/>
</dbReference>
<name>A0AB39LID0_9ACTN</name>
<reference evidence="2" key="1">
    <citation type="submission" date="2024-07" db="EMBL/GenBank/DDBJ databases">
        <authorList>
            <person name="Yu S.T."/>
        </authorList>
    </citation>
    <scope>NUCLEOTIDE SEQUENCE</scope>
    <source>
        <strain evidence="2">R02</strain>
    </source>
</reference>
<evidence type="ECO:0000313" key="2">
    <source>
        <dbReference type="EMBL" id="XDP92672.1"/>
    </source>
</evidence>
<gene>
    <name evidence="2" type="ORF">AB5J57_03705</name>
</gene>
<keyword evidence="2" id="KW-0808">Transferase</keyword>
<dbReference type="AlphaFoldDB" id="A0AB39LID0"/>
<dbReference type="Pfam" id="PF00583">
    <property type="entry name" value="Acetyltransf_1"/>
    <property type="match status" value="1"/>
</dbReference>
<dbReference type="Gene3D" id="3.40.630.30">
    <property type="match status" value="1"/>
</dbReference>
<dbReference type="EC" id="2.3.-.-" evidence="2"/>
<dbReference type="SUPFAM" id="SSF55729">
    <property type="entry name" value="Acyl-CoA N-acyltransferases (Nat)"/>
    <property type="match status" value="1"/>
</dbReference>
<dbReference type="InterPro" id="IPR000182">
    <property type="entry name" value="GNAT_dom"/>
</dbReference>
<organism evidence="2">
    <name type="scientific">Streptomyces sp. R02</name>
    <dbReference type="NCBI Taxonomy" id="3238623"/>
    <lineage>
        <taxon>Bacteria</taxon>
        <taxon>Bacillati</taxon>
        <taxon>Actinomycetota</taxon>
        <taxon>Actinomycetes</taxon>
        <taxon>Kitasatosporales</taxon>
        <taxon>Streptomycetaceae</taxon>
        <taxon>Streptomyces</taxon>
    </lineage>
</organism>
<dbReference type="GO" id="GO:0016747">
    <property type="term" value="F:acyltransferase activity, transferring groups other than amino-acyl groups"/>
    <property type="evidence" value="ECO:0007669"/>
    <property type="project" value="InterPro"/>
</dbReference>
<dbReference type="PROSITE" id="PS51186">
    <property type="entry name" value="GNAT"/>
    <property type="match status" value="1"/>
</dbReference>
<protein>
    <submittedName>
        <fullName evidence="2">GNAT family N-acetyltransferase</fullName>
        <ecNumber evidence="2">2.3.-.-</ecNumber>
    </submittedName>
</protein>